<sequence>MKSARSLWEQRDFSHSRLAVDRGGGGGKENTKKQKRGLLRAWPQALKPQPCYYCTSAEKRSQTGHGEERQNSDCRPAEWRQTWAAALEFRHHVEYDSDMT</sequence>
<evidence type="ECO:0000313" key="2">
    <source>
        <dbReference type="EMBL" id="KAL1263624.1"/>
    </source>
</evidence>
<keyword evidence="3" id="KW-1185">Reference proteome</keyword>
<protein>
    <submittedName>
        <fullName evidence="2">Uncharacterized protein</fullName>
    </submittedName>
</protein>
<dbReference type="EMBL" id="JAYMGO010000013">
    <property type="protein sequence ID" value="KAL1263624.1"/>
    <property type="molecule type" value="Genomic_DNA"/>
</dbReference>
<accession>A0ABR3MHZ0</accession>
<organism evidence="2 3">
    <name type="scientific">Cirrhinus molitorella</name>
    <name type="common">mud carp</name>
    <dbReference type="NCBI Taxonomy" id="172907"/>
    <lineage>
        <taxon>Eukaryota</taxon>
        <taxon>Metazoa</taxon>
        <taxon>Chordata</taxon>
        <taxon>Craniata</taxon>
        <taxon>Vertebrata</taxon>
        <taxon>Euteleostomi</taxon>
        <taxon>Actinopterygii</taxon>
        <taxon>Neopterygii</taxon>
        <taxon>Teleostei</taxon>
        <taxon>Ostariophysi</taxon>
        <taxon>Cypriniformes</taxon>
        <taxon>Cyprinidae</taxon>
        <taxon>Labeoninae</taxon>
        <taxon>Labeonini</taxon>
        <taxon>Cirrhinus</taxon>
    </lineage>
</organism>
<evidence type="ECO:0000256" key="1">
    <source>
        <dbReference type="SAM" id="MobiDB-lite"/>
    </source>
</evidence>
<gene>
    <name evidence="2" type="ORF">QQF64_006363</name>
</gene>
<reference evidence="2 3" key="1">
    <citation type="submission" date="2023-09" db="EMBL/GenBank/DDBJ databases">
        <authorList>
            <person name="Wang M."/>
        </authorList>
    </citation>
    <scope>NUCLEOTIDE SEQUENCE [LARGE SCALE GENOMIC DNA]</scope>
    <source>
        <strain evidence="2">GT-2023</strain>
        <tissue evidence="2">Liver</tissue>
    </source>
</reference>
<dbReference type="Proteomes" id="UP001558613">
    <property type="component" value="Unassembled WGS sequence"/>
</dbReference>
<feature type="region of interest" description="Disordered" evidence="1">
    <location>
        <begin position="15"/>
        <end position="39"/>
    </location>
</feature>
<evidence type="ECO:0000313" key="3">
    <source>
        <dbReference type="Proteomes" id="UP001558613"/>
    </source>
</evidence>
<comment type="caution">
    <text evidence="2">The sequence shown here is derived from an EMBL/GenBank/DDBJ whole genome shotgun (WGS) entry which is preliminary data.</text>
</comment>
<proteinExistence type="predicted"/>
<name>A0ABR3MHZ0_9TELE</name>